<evidence type="ECO:0000259" key="4">
    <source>
        <dbReference type="PROSITE" id="PS50102"/>
    </source>
</evidence>
<dbReference type="AlphaFoldDB" id="A0A6A6TUZ5"/>
<proteinExistence type="predicted"/>
<dbReference type="Pfam" id="PF00076">
    <property type="entry name" value="RRM_1"/>
    <property type="match status" value="2"/>
</dbReference>
<dbReference type="InterPro" id="IPR012677">
    <property type="entry name" value="Nucleotide-bd_a/b_plait_sf"/>
</dbReference>
<dbReference type="PANTHER" id="PTHR23003">
    <property type="entry name" value="RNA RECOGNITION MOTIF RRM DOMAIN CONTAINING PROTEIN"/>
    <property type="match status" value="1"/>
</dbReference>
<dbReference type="InterPro" id="IPR000504">
    <property type="entry name" value="RRM_dom"/>
</dbReference>
<dbReference type="Proteomes" id="UP000799302">
    <property type="component" value="Unassembled WGS sequence"/>
</dbReference>
<sequence>MTSDVSSTRLYLGNLPRSATKADVETHFAQHGNAAIKEIKLMNGFGFIEYDDEMDARDVVPAFHGTQFMGERLVVQFAKGSRREPFAHQERPPPRPRRTPFRMSITALSADTSWQDLKDFARQPGLDVVYSEVNRERDGRGFVEYETLADLKNAVEKLDNQEFKGATVHCISDPQDERTFNRERHRSRSPGPYRRGGYPPGPPDDYDYGRRPPRGYSPRRDDYRRRTPPPRYYDDRYGRSPPRGGPRGPGDDYGRPPPRYPEDPYDARGPPPPRRPYDEPYMNGHGRPPYGGPPSDGRRSPRRPPYEGGYDRPRYW</sequence>
<dbReference type="InterPro" id="IPR035979">
    <property type="entry name" value="RBD_domain_sf"/>
</dbReference>
<evidence type="ECO:0000313" key="6">
    <source>
        <dbReference type="Proteomes" id="UP000799302"/>
    </source>
</evidence>
<evidence type="ECO:0000256" key="2">
    <source>
        <dbReference type="PROSITE-ProRule" id="PRU00176"/>
    </source>
</evidence>
<dbReference type="SUPFAM" id="SSF54928">
    <property type="entry name" value="RNA-binding domain, RBD"/>
    <property type="match status" value="1"/>
</dbReference>
<evidence type="ECO:0000256" key="1">
    <source>
        <dbReference type="ARBA" id="ARBA00022884"/>
    </source>
</evidence>
<dbReference type="GO" id="GO:0005737">
    <property type="term" value="C:cytoplasm"/>
    <property type="evidence" value="ECO:0007669"/>
    <property type="project" value="TreeGrafter"/>
</dbReference>
<dbReference type="GO" id="GO:0005634">
    <property type="term" value="C:nucleus"/>
    <property type="evidence" value="ECO:0007669"/>
    <property type="project" value="TreeGrafter"/>
</dbReference>
<organism evidence="5 6">
    <name type="scientific">Microthyrium microscopicum</name>
    <dbReference type="NCBI Taxonomy" id="703497"/>
    <lineage>
        <taxon>Eukaryota</taxon>
        <taxon>Fungi</taxon>
        <taxon>Dikarya</taxon>
        <taxon>Ascomycota</taxon>
        <taxon>Pezizomycotina</taxon>
        <taxon>Dothideomycetes</taxon>
        <taxon>Dothideomycetes incertae sedis</taxon>
        <taxon>Microthyriales</taxon>
        <taxon>Microthyriaceae</taxon>
        <taxon>Microthyrium</taxon>
    </lineage>
</organism>
<dbReference type="PANTHER" id="PTHR23003:SF51">
    <property type="entry name" value="SERINE-ARGININE PROTEIN 55"/>
    <property type="match status" value="1"/>
</dbReference>
<protein>
    <recommendedName>
        <fullName evidence="4">RRM domain-containing protein</fullName>
    </recommendedName>
</protein>
<name>A0A6A6TUZ5_9PEZI</name>
<keyword evidence="6" id="KW-1185">Reference proteome</keyword>
<gene>
    <name evidence="5" type="ORF">BT63DRAFT_419210</name>
</gene>
<feature type="domain" description="RRM" evidence="4">
    <location>
        <begin position="101"/>
        <end position="168"/>
    </location>
</feature>
<accession>A0A6A6TUZ5</accession>
<dbReference type="OrthoDB" id="1099063at2759"/>
<dbReference type="PROSITE" id="PS50102">
    <property type="entry name" value="RRM"/>
    <property type="match status" value="2"/>
</dbReference>
<feature type="domain" description="RRM" evidence="4">
    <location>
        <begin position="8"/>
        <end position="80"/>
    </location>
</feature>
<dbReference type="Gene3D" id="3.30.70.330">
    <property type="match status" value="2"/>
</dbReference>
<feature type="region of interest" description="Disordered" evidence="3">
    <location>
        <begin position="169"/>
        <end position="316"/>
    </location>
</feature>
<reference evidence="5" key="1">
    <citation type="journal article" date="2020" name="Stud. Mycol.">
        <title>101 Dothideomycetes genomes: a test case for predicting lifestyles and emergence of pathogens.</title>
        <authorList>
            <person name="Haridas S."/>
            <person name="Albert R."/>
            <person name="Binder M."/>
            <person name="Bloem J."/>
            <person name="Labutti K."/>
            <person name="Salamov A."/>
            <person name="Andreopoulos B."/>
            <person name="Baker S."/>
            <person name="Barry K."/>
            <person name="Bills G."/>
            <person name="Bluhm B."/>
            <person name="Cannon C."/>
            <person name="Castanera R."/>
            <person name="Culley D."/>
            <person name="Daum C."/>
            <person name="Ezra D."/>
            <person name="Gonzalez J."/>
            <person name="Henrissat B."/>
            <person name="Kuo A."/>
            <person name="Liang C."/>
            <person name="Lipzen A."/>
            <person name="Lutzoni F."/>
            <person name="Magnuson J."/>
            <person name="Mondo S."/>
            <person name="Nolan M."/>
            <person name="Ohm R."/>
            <person name="Pangilinan J."/>
            <person name="Park H.-J."/>
            <person name="Ramirez L."/>
            <person name="Alfaro M."/>
            <person name="Sun H."/>
            <person name="Tritt A."/>
            <person name="Yoshinaga Y."/>
            <person name="Zwiers L.-H."/>
            <person name="Turgeon B."/>
            <person name="Goodwin S."/>
            <person name="Spatafora J."/>
            <person name="Crous P."/>
            <person name="Grigoriev I."/>
        </authorList>
    </citation>
    <scope>NUCLEOTIDE SEQUENCE</scope>
    <source>
        <strain evidence="5">CBS 115976</strain>
    </source>
</reference>
<keyword evidence="1 2" id="KW-0694">RNA-binding</keyword>
<evidence type="ECO:0000256" key="3">
    <source>
        <dbReference type="SAM" id="MobiDB-lite"/>
    </source>
</evidence>
<dbReference type="EMBL" id="MU004247">
    <property type="protein sequence ID" value="KAF2663141.1"/>
    <property type="molecule type" value="Genomic_DNA"/>
</dbReference>
<dbReference type="GO" id="GO:0003729">
    <property type="term" value="F:mRNA binding"/>
    <property type="evidence" value="ECO:0007669"/>
    <property type="project" value="TreeGrafter"/>
</dbReference>
<dbReference type="InterPro" id="IPR050374">
    <property type="entry name" value="RRT5_SRSF_SR"/>
</dbReference>
<feature type="compositionally biased region" description="Basic and acidic residues" evidence="3">
    <location>
        <begin position="249"/>
        <end position="266"/>
    </location>
</feature>
<dbReference type="SMART" id="SM00360">
    <property type="entry name" value="RRM"/>
    <property type="match status" value="2"/>
</dbReference>
<evidence type="ECO:0000313" key="5">
    <source>
        <dbReference type="EMBL" id="KAF2663141.1"/>
    </source>
</evidence>